<evidence type="ECO:0000256" key="1">
    <source>
        <dbReference type="SAM" id="MobiDB-lite"/>
    </source>
</evidence>
<evidence type="ECO:0000313" key="3">
    <source>
        <dbReference type="Proteomes" id="UP001287286"/>
    </source>
</evidence>
<dbReference type="Proteomes" id="UP001287286">
    <property type="component" value="Unassembled WGS sequence"/>
</dbReference>
<gene>
    <name evidence="2" type="ORF">Purlil1_3798</name>
</gene>
<keyword evidence="3" id="KW-1185">Reference proteome</keyword>
<feature type="region of interest" description="Disordered" evidence="1">
    <location>
        <begin position="105"/>
        <end position="125"/>
    </location>
</feature>
<organism evidence="2 3">
    <name type="scientific">Purpureocillium lilacinum</name>
    <name type="common">Paecilomyces lilacinus</name>
    <dbReference type="NCBI Taxonomy" id="33203"/>
    <lineage>
        <taxon>Eukaryota</taxon>
        <taxon>Fungi</taxon>
        <taxon>Dikarya</taxon>
        <taxon>Ascomycota</taxon>
        <taxon>Pezizomycotina</taxon>
        <taxon>Sordariomycetes</taxon>
        <taxon>Hypocreomycetidae</taxon>
        <taxon>Hypocreales</taxon>
        <taxon>Ophiocordycipitaceae</taxon>
        <taxon>Purpureocillium</taxon>
    </lineage>
</organism>
<protein>
    <submittedName>
        <fullName evidence="2">Uncharacterized protein</fullName>
    </submittedName>
</protein>
<reference evidence="2 3" key="1">
    <citation type="journal article" date="2024" name="Microbiol. Resour. Announc.">
        <title>Genome annotations for the ascomycete fungi Trichoderma harzianum, Trichoderma aggressivum, and Purpureocillium lilacinum.</title>
        <authorList>
            <person name="Beijen E.P.W."/>
            <person name="Ohm R.A."/>
        </authorList>
    </citation>
    <scope>NUCLEOTIDE SEQUENCE [LARGE SCALE GENOMIC DNA]</scope>
    <source>
        <strain evidence="2 3">CBS 150709</strain>
    </source>
</reference>
<name>A0ABR0C716_PURLI</name>
<feature type="compositionally biased region" description="Basic residues" evidence="1">
    <location>
        <begin position="387"/>
        <end position="396"/>
    </location>
</feature>
<accession>A0ABR0C716</accession>
<feature type="compositionally biased region" description="Basic and acidic residues" evidence="1">
    <location>
        <begin position="35"/>
        <end position="49"/>
    </location>
</feature>
<feature type="region of interest" description="Disordered" evidence="1">
    <location>
        <begin position="238"/>
        <end position="265"/>
    </location>
</feature>
<sequence>MTEYTSPAFASTSCRGRLDRPGPCWTMPLSQQPKRWGDQTDLRDIDSRKDDRLPGAVTLRLLVDGPFSEDKFGVRVQKIVAKSGPAVRQILRFVYPKGGAARRGAVSSHRLEEDTKWTPSGSDVGFPGHAAGSSATFRCLGSSMKHEACLKGARRRGDCRFEVLLRTCDRRESTQQATTIVASCFDDSPGKTHVIEWSARARAIHQADGVIGQSWRAWLTGGTEGVVMRMARVPRVTTPDETTSWMHNTRHDTTRHDTGLRGYPRRGRVPDHAIEQVMGPWSSDQAPENSLCSAEGGPMADRLTARSRRLFFMTTTVAALALSPQSHVKESAALTALPMLKVGSRHAQARSGTAFRFGPAATQRRLQRPPPRLGEYRILDGGAGKPRPPRRHNGTR</sequence>
<evidence type="ECO:0000313" key="2">
    <source>
        <dbReference type="EMBL" id="KAK4091959.1"/>
    </source>
</evidence>
<comment type="caution">
    <text evidence="2">The sequence shown here is derived from an EMBL/GenBank/DDBJ whole genome shotgun (WGS) entry which is preliminary data.</text>
</comment>
<feature type="region of interest" description="Disordered" evidence="1">
    <location>
        <begin position="361"/>
        <end position="396"/>
    </location>
</feature>
<feature type="compositionally biased region" description="Basic and acidic residues" evidence="1">
    <location>
        <begin position="249"/>
        <end position="259"/>
    </location>
</feature>
<dbReference type="EMBL" id="JAWRVI010000010">
    <property type="protein sequence ID" value="KAK4091959.1"/>
    <property type="molecule type" value="Genomic_DNA"/>
</dbReference>
<feature type="region of interest" description="Disordered" evidence="1">
    <location>
        <begin position="28"/>
        <end position="49"/>
    </location>
</feature>
<proteinExistence type="predicted"/>